<sequence length="215" mass="23450">MCLLLIEDDHFSLLAQSPYHSIIGPDQHRWALVRSVSKFLGPDLRLAFVASDPATAQRLGLRLAPGGTWVSHILQRAAHRMVIDADTADLLDRAAAHYAERNRAFRKLLGARGIDGWLADGLNVWVDTGADASEVSTGLMRRGWLVRTGDTFRLDSGADATHLRLTVHTLDDAALDRLATDLADAIADARMRDPATRTTGRSAIARRIIANGPSE</sequence>
<dbReference type="InterPro" id="IPR015421">
    <property type="entry name" value="PyrdxlP-dep_Trfase_major"/>
</dbReference>
<gene>
    <name evidence="5" type="ORF">ACFQE5_04670</name>
</gene>
<dbReference type="PANTHER" id="PTHR42790:SF19">
    <property type="entry name" value="KYNURENINE_ALPHA-AMINOADIPATE AMINOTRANSFERASE, MITOCHONDRIAL"/>
    <property type="match status" value="1"/>
</dbReference>
<keyword evidence="4" id="KW-0663">Pyridoxal phosphate</keyword>
<evidence type="ECO:0000256" key="2">
    <source>
        <dbReference type="ARBA" id="ARBA00022576"/>
    </source>
</evidence>
<organism evidence="5 6">
    <name type="scientific">Pseudonocardia hispaniensis</name>
    <dbReference type="NCBI Taxonomy" id="904933"/>
    <lineage>
        <taxon>Bacteria</taxon>
        <taxon>Bacillati</taxon>
        <taxon>Actinomycetota</taxon>
        <taxon>Actinomycetes</taxon>
        <taxon>Pseudonocardiales</taxon>
        <taxon>Pseudonocardiaceae</taxon>
        <taxon>Pseudonocardia</taxon>
    </lineage>
</organism>
<keyword evidence="3" id="KW-0808">Transferase</keyword>
<dbReference type="SUPFAM" id="SSF53383">
    <property type="entry name" value="PLP-dependent transferases"/>
    <property type="match status" value="1"/>
</dbReference>
<dbReference type="InterPro" id="IPR050859">
    <property type="entry name" value="Class-I_PLP-dep_aminotransf"/>
</dbReference>
<proteinExistence type="predicted"/>
<dbReference type="Proteomes" id="UP001596302">
    <property type="component" value="Unassembled WGS sequence"/>
</dbReference>
<evidence type="ECO:0000256" key="4">
    <source>
        <dbReference type="ARBA" id="ARBA00022898"/>
    </source>
</evidence>
<evidence type="ECO:0000256" key="3">
    <source>
        <dbReference type="ARBA" id="ARBA00022679"/>
    </source>
</evidence>
<dbReference type="Gene3D" id="3.40.640.10">
    <property type="entry name" value="Type I PLP-dependent aspartate aminotransferase-like (Major domain)"/>
    <property type="match status" value="1"/>
</dbReference>
<dbReference type="EMBL" id="JBHSQW010000009">
    <property type="protein sequence ID" value="MFC5993508.1"/>
    <property type="molecule type" value="Genomic_DNA"/>
</dbReference>
<evidence type="ECO:0008006" key="7">
    <source>
        <dbReference type="Google" id="ProtNLM"/>
    </source>
</evidence>
<reference evidence="6" key="1">
    <citation type="journal article" date="2019" name="Int. J. Syst. Evol. Microbiol.">
        <title>The Global Catalogue of Microorganisms (GCM) 10K type strain sequencing project: providing services to taxonomists for standard genome sequencing and annotation.</title>
        <authorList>
            <consortium name="The Broad Institute Genomics Platform"/>
            <consortium name="The Broad Institute Genome Sequencing Center for Infectious Disease"/>
            <person name="Wu L."/>
            <person name="Ma J."/>
        </authorList>
    </citation>
    <scope>NUCLEOTIDE SEQUENCE [LARGE SCALE GENOMIC DNA]</scope>
    <source>
        <strain evidence="6">CCM 8391</strain>
    </source>
</reference>
<comment type="cofactor">
    <cofactor evidence="1">
        <name>pyridoxal 5'-phosphate</name>
        <dbReference type="ChEBI" id="CHEBI:597326"/>
    </cofactor>
</comment>
<keyword evidence="6" id="KW-1185">Reference proteome</keyword>
<keyword evidence="2" id="KW-0032">Aminotransferase</keyword>
<comment type="caution">
    <text evidence="5">The sequence shown here is derived from an EMBL/GenBank/DDBJ whole genome shotgun (WGS) entry which is preliminary data.</text>
</comment>
<evidence type="ECO:0000313" key="6">
    <source>
        <dbReference type="Proteomes" id="UP001596302"/>
    </source>
</evidence>
<protein>
    <recommendedName>
        <fullName evidence="7">Aminotransferase class I and II</fullName>
    </recommendedName>
</protein>
<name>A0ABW1IYE4_9PSEU</name>
<accession>A0ABW1IYE4</accession>
<dbReference type="InterPro" id="IPR015424">
    <property type="entry name" value="PyrdxlP-dep_Trfase"/>
</dbReference>
<evidence type="ECO:0000256" key="1">
    <source>
        <dbReference type="ARBA" id="ARBA00001933"/>
    </source>
</evidence>
<dbReference type="RefSeq" id="WP_379583138.1">
    <property type="nucleotide sequence ID" value="NZ_JBHSQW010000009.1"/>
</dbReference>
<evidence type="ECO:0000313" key="5">
    <source>
        <dbReference type="EMBL" id="MFC5993508.1"/>
    </source>
</evidence>
<dbReference type="PANTHER" id="PTHR42790">
    <property type="entry name" value="AMINOTRANSFERASE"/>
    <property type="match status" value="1"/>
</dbReference>